<feature type="domain" description="Mannosylglycerate hydrolase MGH1-like glycoside hydrolase" evidence="4">
    <location>
        <begin position="31"/>
        <end position="385"/>
    </location>
</feature>
<dbReference type="GO" id="GO:0009311">
    <property type="term" value="P:oligosaccharide metabolic process"/>
    <property type="evidence" value="ECO:0007669"/>
    <property type="project" value="InterPro"/>
</dbReference>
<evidence type="ECO:0000313" key="6">
    <source>
        <dbReference type="Proteomes" id="UP000178532"/>
    </source>
</evidence>
<comment type="caution">
    <text evidence="5">The sequence shown here is derived from an EMBL/GenBank/DDBJ whole genome shotgun (WGS) entry which is preliminary data.</text>
</comment>
<dbReference type="SUPFAM" id="SSF48208">
    <property type="entry name" value="Six-hairpin glycosidases"/>
    <property type="match status" value="1"/>
</dbReference>
<reference evidence="5 6" key="1">
    <citation type="journal article" date="2016" name="Nat. Commun.">
        <title>Thousands of microbial genomes shed light on interconnected biogeochemical processes in an aquifer system.</title>
        <authorList>
            <person name="Anantharaman K."/>
            <person name="Brown C.T."/>
            <person name="Hug L.A."/>
            <person name="Sharon I."/>
            <person name="Castelle C.J."/>
            <person name="Probst A.J."/>
            <person name="Thomas B.C."/>
            <person name="Singh A."/>
            <person name="Wilkins M.J."/>
            <person name="Karaoz U."/>
            <person name="Brodie E.L."/>
            <person name="Williams K.H."/>
            <person name="Hubbard S.S."/>
            <person name="Banfield J.F."/>
        </authorList>
    </citation>
    <scope>NUCLEOTIDE SEQUENCE [LARGE SCALE GENOMIC DNA]</scope>
</reference>
<sequence>MTIRDEAFALLAANRRTTDGHTYTVPSPDAYPYQWFWDSCFHAIVLAKSEPEAAMSELRALVSRQLPDGMIPHIIYWVPGDLHRYKWGTDGTSALTQPPMLAYAAWEIYKETSDDAFLAELYPALMRYYEYLISKRDPRDHHLVGIINPDESGEDNSPRFDSVLHVPDDISLADHLARRLELVDANRACNFDAELCMNRHFWVKDVPFNAILVENLRTLEHMASFLGKEDDEHFCKLNIDLVSAAMREHLFADGAYWSAVAMTEYEPLRVATWAHFVPLFADLYTPEEARTLVDNELLNEETFWGPHGIRTVSRKEKSYRPDGYWRGSVWMAPHWFIYKGLMRYGFSEEARLVRERSVALIERGGFREYFDPETGEGYGAHNFTWGALVADMT</sequence>
<dbReference type="Gene3D" id="1.50.10.10">
    <property type="match status" value="1"/>
</dbReference>
<comment type="similarity">
    <text evidence="1">Belongs to the glycosyl hydrolase 63 family.</text>
</comment>
<evidence type="ECO:0000259" key="4">
    <source>
        <dbReference type="Pfam" id="PF22422"/>
    </source>
</evidence>
<dbReference type="Proteomes" id="UP000178532">
    <property type="component" value="Unassembled WGS sequence"/>
</dbReference>
<dbReference type="GO" id="GO:0004573">
    <property type="term" value="F:Glc3Man9GlcNAc2 oligosaccharide glucosidase activity"/>
    <property type="evidence" value="ECO:0007669"/>
    <property type="project" value="InterPro"/>
</dbReference>
<evidence type="ECO:0000313" key="5">
    <source>
        <dbReference type="EMBL" id="OGG62563.1"/>
    </source>
</evidence>
<dbReference type="EMBL" id="MFLI01000006">
    <property type="protein sequence ID" value="OGG62563.1"/>
    <property type="molecule type" value="Genomic_DNA"/>
</dbReference>
<keyword evidence="3" id="KW-0326">Glycosidase</keyword>
<keyword evidence="2" id="KW-0378">Hydrolase</keyword>
<dbReference type="AlphaFoldDB" id="A0A1F6DMG5"/>
<proteinExistence type="inferred from homology"/>
<dbReference type="InterPro" id="IPR054491">
    <property type="entry name" value="MGH1-like_GH"/>
</dbReference>
<dbReference type="GO" id="GO:0006487">
    <property type="term" value="P:protein N-linked glycosylation"/>
    <property type="evidence" value="ECO:0007669"/>
    <property type="project" value="TreeGrafter"/>
</dbReference>
<dbReference type="STRING" id="1798495.A3C19_01100"/>
<gene>
    <name evidence="5" type="ORF">A3C19_01100</name>
</gene>
<dbReference type="PANTHER" id="PTHR10412">
    <property type="entry name" value="MANNOSYL-OLIGOSACCHARIDE GLUCOSIDASE"/>
    <property type="match status" value="1"/>
</dbReference>
<organism evidence="5 6">
    <name type="scientific">Candidatus Kaiserbacteria bacterium RIFCSPHIGHO2_02_FULL_54_22</name>
    <dbReference type="NCBI Taxonomy" id="1798495"/>
    <lineage>
        <taxon>Bacteria</taxon>
        <taxon>Candidatus Kaiseribacteriota</taxon>
    </lineage>
</organism>
<accession>A0A1F6DMG5</accession>
<protein>
    <recommendedName>
        <fullName evidence="4">Mannosylglycerate hydrolase MGH1-like glycoside hydrolase domain-containing protein</fullName>
    </recommendedName>
</protein>
<evidence type="ECO:0000256" key="3">
    <source>
        <dbReference type="ARBA" id="ARBA00023295"/>
    </source>
</evidence>
<evidence type="ECO:0000256" key="2">
    <source>
        <dbReference type="ARBA" id="ARBA00022801"/>
    </source>
</evidence>
<dbReference type="InterPro" id="IPR008928">
    <property type="entry name" value="6-hairpin_glycosidase_sf"/>
</dbReference>
<dbReference type="InterPro" id="IPR012341">
    <property type="entry name" value="6hp_glycosidase-like_sf"/>
</dbReference>
<dbReference type="InterPro" id="IPR004888">
    <property type="entry name" value="Glycoside_hydrolase_63"/>
</dbReference>
<dbReference type="PANTHER" id="PTHR10412:SF11">
    <property type="entry name" value="MANNOSYL-OLIGOSACCHARIDE GLUCOSIDASE"/>
    <property type="match status" value="1"/>
</dbReference>
<name>A0A1F6DMG5_9BACT</name>
<evidence type="ECO:0000256" key="1">
    <source>
        <dbReference type="ARBA" id="ARBA00010833"/>
    </source>
</evidence>
<dbReference type="Pfam" id="PF22422">
    <property type="entry name" value="MGH1-like_GH"/>
    <property type="match status" value="1"/>
</dbReference>